<reference evidence="1" key="1">
    <citation type="submission" date="2022-11" db="EMBL/GenBank/DDBJ databases">
        <title>Centuries of genome instability and evolution in soft-shell clam transmissible cancer (bioRxiv).</title>
        <authorList>
            <person name="Hart S.F.M."/>
            <person name="Yonemitsu M.A."/>
            <person name="Giersch R.M."/>
            <person name="Beal B.F."/>
            <person name="Arriagada G."/>
            <person name="Davis B.W."/>
            <person name="Ostrander E.A."/>
            <person name="Goff S.P."/>
            <person name="Metzger M.J."/>
        </authorList>
    </citation>
    <scope>NUCLEOTIDE SEQUENCE</scope>
    <source>
        <strain evidence="1">MELC-2E11</strain>
        <tissue evidence="1">Siphon/mantle</tissue>
    </source>
</reference>
<proteinExistence type="predicted"/>
<protein>
    <submittedName>
        <fullName evidence="1">Uncharacterized protein</fullName>
    </submittedName>
</protein>
<sequence>MARGQSVNHGGTPMHPCYVQINSDQCNIGENQPLIRVGQPFMCDRVRDRRSVFQGRPAVWRKFVSRRVTDDGTGLRHRSDAVNIAAHDKARTFDRRGVDTYIRKHEHRHEHFPEGQVYESNKEPFKCIPEAFCNTTCLTLNGKEYKEGERILDSTICRMDCEVW</sequence>
<accession>A0ABY7D6W7</accession>
<keyword evidence="2" id="KW-1185">Reference proteome</keyword>
<evidence type="ECO:0000313" key="2">
    <source>
        <dbReference type="Proteomes" id="UP001164746"/>
    </source>
</evidence>
<dbReference type="Proteomes" id="UP001164746">
    <property type="component" value="Chromosome 1"/>
</dbReference>
<name>A0ABY7D6W7_MYAAR</name>
<dbReference type="EMBL" id="CP111012">
    <property type="protein sequence ID" value="WAQ93427.1"/>
    <property type="molecule type" value="Genomic_DNA"/>
</dbReference>
<organism evidence="1 2">
    <name type="scientific">Mya arenaria</name>
    <name type="common">Soft-shell clam</name>
    <dbReference type="NCBI Taxonomy" id="6604"/>
    <lineage>
        <taxon>Eukaryota</taxon>
        <taxon>Metazoa</taxon>
        <taxon>Spiralia</taxon>
        <taxon>Lophotrochozoa</taxon>
        <taxon>Mollusca</taxon>
        <taxon>Bivalvia</taxon>
        <taxon>Autobranchia</taxon>
        <taxon>Heteroconchia</taxon>
        <taxon>Euheterodonta</taxon>
        <taxon>Imparidentia</taxon>
        <taxon>Neoheterodontei</taxon>
        <taxon>Myida</taxon>
        <taxon>Myoidea</taxon>
        <taxon>Myidae</taxon>
        <taxon>Mya</taxon>
    </lineage>
</organism>
<gene>
    <name evidence="1" type="ORF">MAR_005898</name>
</gene>
<evidence type="ECO:0000313" key="1">
    <source>
        <dbReference type="EMBL" id="WAQ93427.1"/>
    </source>
</evidence>